<dbReference type="RefSeq" id="WP_075820890.1">
    <property type="nucleotide sequence ID" value="NZ_CAOUMU010000119.1"/>
</dbReference>
<dbReference type="GO" id="GO:0006526">
    <property type="term" value="P:L-arginine biosynthetic process"/>
    <property type="evidence" value="ECO:0007669"/>
    <property type="project" value="TreeGrafter"/>
</dbReference>
<evidence type="ECO:0000313" key="8">
    <source>
        <dbReference type="Proteomes" id="UP000186341"/>
    </source>
</evidence>
<dbReference type="InterPro" id="IPR002933">
    <property type="entry name" value="Peptidase_M20"/>
</dbReference>
<dbReference type="PANTHER" id="PTHR43808:SF31">
    <property type="entry name" value="N-ACETYL-L-CITRULLINE DEACETYLASE"/>
    <property type="match status" value="1"/>
</dbReference>
<dbReference type="Gene3D" id="3.40.630.10">
    <property type="entry name" value="Zn peptidases"/>
    <property type="match status" value="2"/>
</dbReference>
<evidence type="ECO:0000256" key="3">
    <source>
        <dbReference type="ARBA" id="ARBA00022670"/>
    </source>
</evidence>
<dbReference type="SUPFAM" id="SSF53187">
    <property type="entry name" value="Zn-dependent exopeptidases"/>
    <property type="match status" value="1"/>
</dbReference>
<proteinExistence type="inferred from homology"/>
<comment type="similarity">
    <text evidence="2">Belongs to the peptidase M20A family.</text>
</comment>
<dbReference type="GO" id="GO:0008237">
    <property type="term" value="F:metallopeptidase activity"/>
    <property type="evidence" value="ECO:0007669"/>
    <property type="project" value="UniProtKB-KW"/>
</dbReference>
<dbReference type="InterPro" id="IPR050072">
    <property type="entry name" value="Peptidase_M20A"/>
</dbReference>
<protein>
    <recommendedName>
        <fullName evidence="9">Peptidase M20</fullName>
    </recommendedName>
</protein>
<dbReference type="AlphaFoldDB" id="A0A1U7NDC8"/>
<dbReference type="InterPro" id="IPR001261">
    <property type="entry name" value="ArgE/DapE_CS"/>
</dbReference>
<name>A0A1U7NDC8_9FIRM</name>
<keyword evidence="8" id="KW-1185">Reference proteome</keyword>
<reference evidence="7 8" key="1">
    <citation type="submission" date="2016-11" db="EMBL/GenBank/DDBJ databases">
        <title>Description of two novel members of the family Erysipelotrichaceae: Ileibacterium lipovorans gen. nov., sp. nov. and Dubosiella newyorkensis, gen. nov., sp. nov.</title>
        <authorList>
            <person name="Cox L.M."/>
            <person name="Sohn J."/>
            <person name="Tyrrell K.L."/>
            <person name="Citron D.M."/>
            <person name="Lawson P.A."/>
            <person name="Patel N.B."/>
            <person name="Iizumi T."/>
            <person name="Perez-Perez G.I."/>
            <person name="Goldstein E.J."/>
            <person name="Blaser M.J."/>
        </authorList>
    </citation>
    <scope>NUCLEOTIDE SEQUENCE [LARGE SCALE GENOMIC DNA]</scope>
    <source>
        <strain evidence="7 8">NYU-BL-A3</strain>
    </source>
</reference>
<dbReference type="GO" id="GO:0016805">
    <property type="term" value="F:dipeptidase activity"/>
    <property type="evidence" value="ECO:0007669"/>
    <property type="project" value="InterPro"/>
</dbReference>
<comment type="cofactor">
    <cofactor evidence="1">
        <name>Zn(2+)</name>
        <dbReference type="ChEBI" id="CHEBI:29105"/>
    </cofactor>
</comment>
<evidence type="ECO:0008006" key="9">
    <source>
        <dbReference type="Google" id="ProtNLM"/>
    </source>
</evidence>
<sequence length="380" mass="42688">MNGLNKEEQALLVKIQDQKDEMLQGIFEVVSIPSERQEPADHAPYGKPVKEALDHVMEMAREMGFATKVIEDQVGIVQYGGNIDDCDHYLGIMGHLDVVEAKNQEGWISDPYQPEIRDGKIYARGILDNKGPILSCLYALKALKDLNIEPALPIRILFGTNEETGMEDVPVYLANEAKPAAGFTPDCKYPVVYAERGRALYYIDFDSIQKTIDWVNTYFIANQSKEKAMNLEINDPEFGLLQIRNTKMTEHSVEFAISYPPCITADKILDIIQGISKNFEGKAVLVDDWKPVFFEKESALCKILQSSYEELTGLDGTPVPTTGGTYAKRLGGILPFGPSFPGQKGIAHLPNEWMDVNDLMKNAEIYALSLYRLSREDHWK</sequence>
<evidence type="ECO:0000256" key="1">
    <source>
        <dbReference type="ARBA" id="ARBA00001947"/>
    </source>
</evidence>
<dbReference type="OrthoDB" id="9761532at2"/>
<dbReference type="PANTHER" id="PTHR43808">
    <property type="entry name" value="ACETYLORNITHINE DEACETYLASE"/>
    <property type="match status" value="1"/>
</dbReference>
<keyword evidence="4" id="KW-0378">Hydrolase</keyword>
<keyword evidence="3" id="KW-0645">Protease</keyword>
<evidence type="ECO:0000256" key="5">
    <source>
        <dbReference type="ARBA" id="ARBA00022833"/>
    </source>
</evidence>
<accession>A0A1U7NDC8</accession>
<evidence type="ECO:0000313" key="7">
    <source>
        <dbReference type="EMBL" id="OLU37005.1"/>
    </source>
</evidence>
<dbReference type="GO" id="GO:0008777">
    <property type="term" value="F:acetylornithine deacetylase activity"/>
    <property type="evidence" value="ECO:0007669"/>
    <property type="project" value="TreeGrafter"/>
</dbReference>
<keyword evidence="6" id="KW-0482">Metalloprotease</keyword>
<gene>
    <name evidence="7" type="ORF">BO222_11295</name>
</gene>
<evidence type="ECO:0000256" key="4">
    <source>
        <dbReference type="ARBA" id="ARBA00022801"/>
    </source>
</evidence>
<evidence type="ECO:0000256" key="6">
    <source>
        <dbReference type="ARBA" id="ARBA00023049"/>
    </source>
</evidence>
<keyword evidence="5" id="KW-0862">Zinc</keyword>
<dbReference type="InterPro" id="IPR010964">
    <property type="entry name" value="M20A_pepV-rel"/>
</dbReference>
<dbReference type="Proteomes" id="UP000186341">
    <property type="component" value="Unassembled WGS sequence"/>
</dbReference>
<dbReference type="EMBL" id="MPJW01000236">
    <property type="protein sequence ID" value="OLU37005.1"/>
    <property type="molecule type" value="Genomic_DNA"/>
</dbReference>
<dbReference type="Pfam" id="PF01546">
    <property type="entry name" value="Peptidase_M20"/>
    <property type="match status" value="1"/>
</dbReference>
<dbReference type="PROSITE" id="PS00758">
    <property type="entry name" value="ARGE_DAPE_CPG2_1"/>
    <property type="match status" value="1"/>
</dbReference>
<dbReference type="GO" id="GO:0008270">
    <property type="term" value="F:zinc ion binding"/>
    <property type="evidence" value="ECO:0007669"/>
    <property type="project" value="InterPro"/>
</dbReference>
<comment type="caution">
    <text evidence="7">The sequence shown here is derived from an EMBL/GenBank/DDBJ whole genome shotgun (WGS) entry which is preliminary data.</text>
</comment>
<dbReference type="GeneID" id="82203723"/>
<organism evidence="7 8">
    <name type="scientific">Ileibacterium valens</name>
    <dbReference type="NCBI Taxonomy" id="1862668"/>
    <lineage>
        <taxon>Bacteria</taxon>
        <taxon>Bacillati</taxon>
        <taxon>Bacillota</taxon>
        <taxon>Erysipelotrichia</taxon>
        <taxon>Erysipelotrichales</taxon>
        <taxon>Erysipelotrichaceae</taxon>
        <taxon>Ileibacterium</taxon>
    </lineage>
</organism>
<dbReference type="NCBIfam" id="TIGR01887">
    <property type="entry name" value="dipeptidaselike"/>
    <property type="match status" value="1"/>
</dbReference>
<dbReference type="GO" id="GO:0006508">
    <property type="term" value="P:proteolysis"/>
    <property type="evidence" value="ECO:0007669"/>
    <property type="project" value="UniProtKB-KW"/>
</dbReference>
<evidence type="ECO:0000256" key="2">
    <source>
        <dbReference type="ARBA" id="ARBA00006247"/>
    </source>
</evidence>